<evidence type="ECO:0000256" key="7">
    <source>
        <dbReference type="PIRNR" id="PIRNR037092"/>
    </source>
</evidence>
<dbReference type="GO" id="GO:0006896">
    <property type="term" value="P:Golgi to vacuole transport"/>
    <property type="evidence" value="ECO:0007669"/>
    <property type="project" value="TreeGrafter"/>
</dbReference>
<dbReference type="EMBL" id="SPNW01000093">
    <property type="protein sequence ID" value="TIA85959.1"/>
    <property type="molecule type" value="Genomic_DNA"/>
</dbReference>
<feature type="compositionally biased region" description="Acidic residues" evidence="8">
    <location>
        <begin position="766"/>
        <end position="775"/>
    </location>
</feature>
<evidence type="ECO:0000256" key="4">
    <source>
        <dbReference type="ARBA" id="ARBA00022737"/>
    </source>
</evidence>
<protein>
    <recommendedName>
        <fullName evidence="7">AP-3 complex subunit delta</fullName>
    </recommendedName>
</protein>
<dbReference type="PANTHER" id="PTHR22781:SF12">
    <property type="entry name" value="AP-3 COMPLEX SUBUNIT DELTA-1"/>
    <property type="match status" value="1"/>
</dbReference>
<name>A0A4T0FDM7_9BASI</name>
<dbReference type="GO" id="GO:0010008">
    <property type="term" value="C:endosome membrane"/>
    <property type="evidence" value="ECO:0007669"/>
    <property type="project" value="TreeGrafter"/>
</dbReference>
<dbReference type="SUPFAM" id="SSF48371">
    <property type="entry name" value="ARM repeat"/>
    <property type="match status" value="1"/>
</dbReference>
<evidence type="ECO:0000256" key="8">
    <source>
        <dbReference type="SAM" id="MobiDB-lite"/>
    </source>
</evidence>
<dbReference type="AlphaFoldDB" id="A0A4T0FDM7"/>
<evidence type="ECO:0000313" key="10">
    <source>
        <dbReference type="EMBL" id="TIA85959.1"/>
    </source>
</evidence>
<keyword evidence="11" id="KW-1185">Reference proteome</keyword>
<comment type="subunit">
    <text evidence="7">Adaptor protein complex 3 (AP-3) is a heterotetramer.</text>
</comment>
<dbReference type="Gene3D" id="1.25.10.10">
    <property type="entry name" value="Leucine-rich Repeat Variant"/>
    <property type="match status" value="1"/>
</dbReference>
<evidence type="ECO:0000259" key="9">
    <source>
        <dbReference type="Pfam" id="PF01602"/>
    </source>
</evidence>
<comment type="caution">
    <text evidence="10">The sequence shown here is derived from an EMBL/GenBank/DDBJ whole genome shotgun (WGS) entry which is preliminary data.</text>
</comment>
<evidence type="ECO:0000256" key="3">
    <source>
        <dbReference type="ARBA" id="ARBA00022448"/>
    </source>
</evidence>
<reference evidence="10 11" key="1">
    <citation type="submission" date="2019-03" db="EMBL/GenBank/DDBJ databases">
        <title>Sequencing 23 genomes of Wallemia ichthyophaga.</title>
        <authorList>
            <person name="Gostincar C."/>
        </authorList>
    </citation>
    <scope>NUCLEOTIDE SEQUENCE [LARGE SCALE GENOMIC DNA]</scope>
    <source>
        <strain evidence="10 11">EXF-5753</strain>
    </source>
</reference>
<evidence type="ECO:0000256" key="6">
    <source>
        <dbReference type="ARBA" id="ARBA00023136"/>
    </source>
</evidence>
<dbReference type="Pfam" id="PF01602">
    <property type="entry name" value="Adaptin_N"/>
    <property type="match status" value="1"/>
</dbReference>
<dbReference type="InterPro" id="IPR002553">
    <property type="entry name" value="Clathrin/coatomer_adapt-like_N"/>
</dbReference>
<dbReference type="OrthoDB" id="10264595at2759"/>
<keyword evidence="6" id="KW-0472">Membrane</keyword>
<feature type="compositionally biased region" description="Basic residues" evidence="8">
    <location>
        <begin position="862"/>
        <end position="872"/>
    </location>
</feature>
<accession>A0A4T0FDM7</accession>
<evidence type="ECO:0000313" key="11">
    <source>
        <dbReference type="Proteomes" id="UP000310189"/>
    </source>
</evidence>
<feature type="region of interest" description="Disordered" evidence="8">
    <location>
        <begin position="721"/>
        <end position="872"/>
    </location>
</feature>
<feature type="compositionally biased region" description="Basic and acidic residues" evidence="8">
    <location>
        <begin position="728"/>
        <end position="738"/>
    </location>
</feature>
<comment type="similarity">
    <text evidence="2 7">Belongs to the adaptor complexes large subunit family.</text>
</comment>
<gene>
    <name evidence="10" type="ORF">E3P99_03838</name>
</gene>
<feature type="domain" description="Clathrin/coatomer adaptor adaptin-like N-terminal" evidence="9">
    <location>
        <begin position="23"/>
        <end position="626"/>
    </location>
</feature>
<keyword evidence="5 7" id="KW-0653">Protein transport</keyword>
<keyword evidence="3 7" id="KW-0813">Transport</keyword>
<keyword evidence="4" id="KW-0677">Repeat</keyword>
<comment type="subcellular location">
    <subcellularLocation>
        <location evidence="1">Endomembrane system</location>
    </subcellularLocation>
    <subcellularLocation>
        <location evidence="7">Golgi apparatus</location>
    </subcellularLocation>
</comment>
<feature type="compositionally biased region" description="Polar residues" evidence="8">
    <location>
        <begin position="801"/>
        <end position="828"/>
    </location>
</feature>
<organism evidence="10 11">
    <name type="scientific">Wallemia hederae</name>
    <dbReference type="NCBI Taxonomy" id="1540922"/>
    <lineage>
        <taxon>Eukaryota</taxon>
        <taxon>Fungi</taxon>
        <taxon>Dikarya</taxon>
        <taxon>Basidiomycota</taxon>
        <taxon>Wallemiomycotina</taxon>
        <taxon>Wallemiomycetes</taxon>
        <taxon>Wallemiales</taxon>
        <taxon>Wallemiaceae</taxon>
        <taxon>Wallemia</taxon>
    </lineage>
</organism>
<dbReference type="GO" id="GO:0030123">
    <property type="term" value="C:AP-3 adaptor complex"/>
    <property type="evidence" value="ECO:0007669"/>
    <property type="project" value="InterPro"/>
</dbReference>
<sequence length="872" mass="95679">MLTQPKDLSGLVKGLRANKDNEHEFIQSVLKEIKNEIRSADMHVKSVAVLKLSYLEMLGFDISWSAFPIIETASSNNFHFKSIGYLAASLSFSPQTDVMMLMPNLLKKDLISNPSVALSCFSIIATKELCLDLAAEISRLTTHNNPSIRKKAIAAILTSIKQSDDFDLADFKKRLKDRLQDTDQGVVSTTVSTILELASLYPAQCLTFAPSLYTHLTQSSNNWMVIKILKLFAILLPHEQRLHKKLYAPIADLIESTTAVSVLYECVLTCIVGGMLHKGDMAEHCMDKLTAFLSDDDHNLKYAALLGIAQMLPTHAHLLEPHQDDILSALDDADLSIRLKALQVVSSIVTAGNVEPVMNKLFEQLVPSKNGGGGVDAADALKATASTSTSSSHTPATSSFNTPAYTRQLAHTILDICTREHYTNIPSFAWLVNVIVQLSRVVPGVSDGPDDLAGALQGTLVEIAVTYPQTRAYTVSVSVELLEGYIDDISGEGRRTRQFSSIERAMLPAAIFIIGEYAMFLDSPHHALSLLNRLTSTMCKSLPRFTVGVALVAAAKVFGIHAMLVANAWDDEEGGGEKVRDARNKRSVQEMSQLAASLRDAVRPCYIVNNVDIKDRASMLSNLLEMVCGELRRWLEGGDMEVREDVQDDTSVPSQQSQEAPRSLYLISSIYFKTPGEIPDDEASSNVDLDTPIIVDMDEEVFTDDQADQAVNDDMDAVDDIVSPHAHTPHDEDPAEERRRRKERKRALKAERASNPYYIKSKKDESEESEEEVNGVDDIPIIKFEPDAEAAADAHVDDAQRQSPNALFYPKTTSRPQSLRSPQSLKSASTPPLHTSSSQSSLGNTSVAQEPQAISTGSISKVVKKKKSKGKA</sequence>
<dbReference type="GO" id="GO:0006623">
    <property type="term" value="P:protein targeting to vacuole"/>
    <property type="evidence" value="ECO:0007669"/>
    <property type="project" value="TreeGrafter"/>
</dbReference>
<evidence type="ECO:0000256" key="2">
    <source>
        <dbReference type="ARBA" id="ARBA00006613"/>
    </source>
</evidence>
<proteinExistence type="inferred from homology"/>
<comment type="function">
    <text evidence="7">Part of the AP-3 complex, an adaptor-related complex which is not clathrin-associated. The complex is associated with the Golgi region as well as more peripheral structures. It facilitates the budding of vesicles from the Golgi membrane.</text>
</comment>
<dbReference type="Proteomes" id="UP000310189">
    <property type="component" value="Unassembled WGS sequence"/>
</dbReference>
<dbReference type="InterPro" id="IPR017105">
    <property type="entry name" value="AP3_complex_dsu"/>
</dbReference>
<dbReference type="PIRSF" id="PIRSF037092">
    <property type="entry name" value="AP3_complex_delta"/>
    <property type="match status" value="1"/>
</dbReference>
<dbReference type="PANTHER" id="PTHR22781">
    <property type="entry name" value="DELTA ADAPTIN-RELATED"/>
    <property type="match status" value="1"/>
</dbReference>
<keyword evidence="7" id="KW-0333">Golgi apparatus</keyword>
<dbReference type="GO" id="GO:0005794">
    <property type="term" value="C:Golgi apparatus"/>
    <property type="evidence" value="ECO:0007669"/>
    <property type="project" value="UniProtKB-SubCell"/>
</dbReference>
<dbReference type="InterPro" id="IPR016024">
    <property type="entry name" value="ARM-type_fold"/>
</dbReference>
<evidence type="ECO:0000256" key="5">
    <source>
        <dbReference type="ARBA" id="ARBA00022927"/>
    </source>
</evidence>
<evidence type="ECO:0000256" key="1">
    <source>
        <dbReference type="ARBA" id="ARBA00004308"/>
    </source>
</evidence>
<dbReference type="InterPro" id="IPR011989">
    <property type="entry name" value="ARM-like"/>
</dbReference>
<feature type="compositionally biased region" description="Low complexity" evidence="8">
    <location>
        <begin position="829"/>
        <end position="846"/>
    </location>
</feature>